<name>A0ACD5Z908_AVESA</name>
<reference evidence="1" key="2">
    <citation type="submission" date="2025-09" db="UniProtKB">
        <authorList>
            <consortium name="EnsemblPlants"/>
        </authorList>
    </citation>
    <scope>IDENTIFICATION</scope>
</reference>
<keyword evidence="2" id="KW-1185">Reference proteome</keyword>
<sequence>MKTLSVTACDYLEIAVSAPNVVSLKLSVAGRVMLDAMPSLLSAWVHLSGDGANPHAADRHDFLDALCNAQRLELFRFDLLLKDMSDKPATEGPTFSKLESLYLGEWLVADFFRPIAYFLSRSPKLATLSLDQWKLYEENNGTISGQVSIREKPTEKLNLSSALSSDLETLRLRISKGDDAGEFSTLRRMLKENTKPKELEVVWF</sequence>
<protein>
    <submittedName>
        <fullName evidence="1">Uncharacterized protein</fullName>
    </submittedName>
</protein>
<organism evidence="1 2">
    <name type="scientific">Avena sativa</name>
    <name type="common">Oat</name>
    <dbReference type="NCBI Taxonomy" id="4498"/>
    <lineage>
        <taxon>Eukaryota</taxon>
        <taxon>Viridiplantae</taxon>
        <taxon>Streptophyta</taxon>
        <taxon>Embryophyta</taxon>
        <taxon>Tracheophyta</taxon>
        <taxon>Spermatophyta</taxon>
        <taxon>Magnoliopsida</taxon>
        <taxon>Liliopsida</taxon>
        <taxon>Poales</taxon>
        <taxon>Poaceae</taxon>
        <taxon>BOP clade</taxon>
        <taxon>Pooideae</taxon>
        <taxon>Poodae</taxon>
        <taxon>Poeae</taxon>
        <taxon>Poeae Chloroplast Group 1 (Aveneae type)</taxon>
        <taxon>Aveninae</taxon>
        <taxon>Avena</taxon>
    </lineage>
</organism>
<proteinExistence type="predicted"/>
<accession>A0ACD5Z908</accession>
<evidence type="ECO:0000313" key="2">
    <source>
        <dbReference type="Proteomes" id="UP001732700"/>
    </source>
</evidence>
<dbReference type="EnsemblPlants" id="AVESA.00010b.r2.6CG1107320.1">
    <property type="protein sequence ID" value="AVESA.00010b.r2.6CG1107320.1.CDS"/>
    <property type="gene ID" value="AVESA.00010b.r2.6CG1107320"/>
</dbReference>
<evidence type="ECO:0000313" key="1">
    <source>
        <dbReference type="EnsemblPlants" id="AVESA.00010b.r2.6CG1107320.1.CDS"/>
    </source>
</evidence>
<dbReference type="Proteomes" id="UP001732700">
    <property type="component" value="Chromosome 6C"/>
</dbReference>
<reference evidence="1" key="1">
    <citation type="submission" date="2021-05" db="EMBL/GenBank/DDBJ databases">
        <authorList>
            <person name="Scholz U."/>
            <person name="Mascher M."/>
            <person name="Fiebig A."/>
        </authorList>
    </citation>
    <scope>NUCLEOTIDE SEQUENCE [LARGE SCALE GENOMIC DNA]</scope>
</reference>